<name>A0A916ZJ26_9BACL</name>
<feature type="region of interest" description="Disordered" evidence="1">
    <location>
        <begin position="430"/>
        <end position="469"/>
    </location>
</feature>
<dbReference type="CDD" id="cd15787">
    <property type="entry name" value="YycH_N"/>
    <property type="match status" value="1"/>
</dbReference>
<proteinExistence type="predicted"/>
<dbReference type="InterPro" id="IPR009996">
    <property type="entry name" value="YycH"/>
</dbReference>
<reference evidence="3" key="1">
    <citation type="journal article" date="2014" name="Int. J. Syst. Evol. Microbiol.">
        <title>Complete genome sequence of Corynebacterium casei LMG S-19264T (=DSM 44701T), isolated from a smear-ripened cheese.</title>
        <authorList>
            <consortium name="US DOE Joint Genome Institute (JGI-PGF)"/>
            <person name="Walter F."/>
            <person name="Albersmeier A."/>
            <person name="Kalinowski J."/>
            <person name="Ruckert C."/>
        </authorList>
    </citation>
    <scope>NUCLEOTIDE SEQUENCE</scope>
    <source>
        <strain evidence="3">CGMCC 1.15178</strain>
    </source>
</reference>
<evidence type="ECO:0000259" key="2">
    <source>
        <dbReference type="Pfam" id="PF07435"/>
    </source>
</evidence>
<reference evidence="3" key="2">
    <citation type="submission" date="2020-09" db="EMBL/GenBank/DDBJ databases">
        <authorList>
            <person name="Sun Q."/>
            <person name="Zhou Y."/>
        </authorList>
    </citation>
    <scope>NUCLEOTIDE SEQUENCE</scope>
    <source>
        <strain evidence="3">CGMCC 1.15178</strain>
    </source>
</reference>
<keyword evidence="4" id="KW-1185">Reference proteome</keyword>
<evidence type="ECO:0000256" key="1">
    <source>
        <dbReference type="SAM" id="MobiDB-lite"/>
    </source>
</evidence>
<sequence length="469" mass="52971">MMEKTKTALLAALVVISLLQSYLLAYSMPGLGVTTSSKQDYVSTESMGQEGKLENLIFPEDIVLHLGKEKHTVLYPSMNFYNLIYTKIQSREFKGFQRNTFSVLNWDEVRDRDLGVELRFGTGVPVELLGKVLKLEGDLQFLGDVINRIWIFKNSDREEVRTYFFSANGMTVYESVKADLTAQDVQMYVGYGEFQTSYEPIEDDIYTPSGPIESQLAIVNYQTYAPEQMQRNLFFDPGVTRAIVDRSGSQIFTDGKRGLQIEQNGKWISYTDPVAGQGESNSESENVYESIRFVNQHGGWDGLNRLLHTETLDRQTVRYQQYYSTQFYGSYPIVPNSPFIFGEMKLRLQQGVVSEYARSLITLDKKAESQEVRWLPGGETLKSELARYSRRGEVNALYPAMLASPEEEDRLKLEPVWVVRLRDGTQEVLMKSLGEKPEPGEPGGAALPVGGADSGEAEEGKNKTDTQRG</sequence>
<dbReference type="Pfam" id="PF07435">
    <property type="entry name" value="YycH"/>
    <property type="match status" value="1"/>
</dbReference>
<dbReference type="Gene3D" id="3.30.310.160">
    <property type="entry name" value="YycH protein, domain 2"/>
    <property type="match status" value="1"/>
</dbReference>
<gene>
    <name evidence="3" type="ORF">GCM10010911_69090</name>
</gene>
<dbReference type="Proteomes" id="UP000612456">
    <property type="component" value="Unassembled WGS sequence"/>
</dbReference>
<comment type="caution">
    <text evidence="3">The sequence shown here is derived from an EMBL/GenBank/DDBJ whole genome shotgun (WGS) entry which is preliminary data.</text>
</comment>
<feature type="compositionally biased region" description="Basic and acidic residues" evidence="1">
    <location>
        <begin position="458"/>
        <end position="469"/>
    </location>
</feature>
<dbReference type="AlphaFoldDB" id="A0A916ZJ26"/>
<dbReference type="InterPro" id="IPR042274">
    <property type="entry name" value="YycH/YycI_2"/>
</dbReference>
<dbReference type="RefSeq" id="WP_189000276.1">
    <property type="nucleotide sequence ID" value="NZ_BMHP01000014.1"/>
</dbReference>
<accession>A0A916ZJ26</accession>
<dbReference type="EMBL" id="BMHP01000014">
    <property type="protein sequence ID" value="GGE00345.1"/>
    <property type="molecule type" value="Genomic_DNA"/>
</dbReference>
<protein>
    <recommendedName>
        <fullName evidence="2">Regulatory protein YycH domain-containing protein</fullName>
    </recommendedName>
</protein>
<organism evidence="3 4">
    <name type="scientific">Paenibacillus nasutitermitis</name>
    <dbReference type="NCBI Taxonomy" id="1652958"/>
    <lineage>
        <taxon>Bacteria</taxon>
        <taxon>Bacillati</taxon>
        <taxon>Bacillota</taxon>
        <taxon>Bacilli</taxon>
        <taxon>Bacillales</taxon>
        <taxon>Paenibacillaceae</taxon>
        <taxon>Paenibacillus</taxon>
    </lineage>
</organism>
<evidence type="ECO:0000313" key="3">
    <source>
        <dbReference type="EMBL" id="GGE00345.1"/>
    </source>
</evidence>
<evidence type="ECO:0000313" key="4">
    <source>
        <dbReference type="Proteomes" id="UP000612456"/>
    </source>
</evidence>
<feature type="domain" description="Regulatory protein YycH" evidence="2">
    <location>
        <begin position="3"/>
        <end position="424"/>
    </location>
</feature>